<accession>A0A6C0AD97</accession>
<evidence type="ECO:0000313" key="1">
    <source>
        <dbReference type="EMBL" id="QHS77688.1"/>
    </source>
</evidence>
<name>A0A6C0AD97_9ZZZZ</name>
<organism evidence="1">
    <name type="scientific">viral metagenome</name>
    <dbReference type="NCBI Taxonomy" id="1070528"/>
    <lineage>
        <taxon>unclassified sequences</taxon>
        <taxon>metagenomes</taxon>
        <taxon>organismal metagenomes</taxon>
    </lineage>
</organism>
<reference evidence="1" key="1">
    <citation type="journal article" date="2020" name="Nature">
        <title>Giant virus diversity and host interactions through global metagenomics.</title>
        <authorList>
            <person name="Schulz F."/>
            <person name="Roux S."/>
            <person name="Paez-Espino D."/>
            <person name="Jungbluth S."/>
            <person name="Walsh D.A."/>
            <person name="Denef V.J."/>
            <person name="McMahon K.D."/>
            <person name="Konstantinidis K.T."/>
            <person name="Eloe-Fadrosh E.A."/>
            <person name="Kyrpides N.C."/>
            <person name="Woyke T."/>
        </authorList>
    </citation>
    <scope>NUCLEOTIDE SEQUENCE</scope>
    <source>
        <strain evidence="1">GVMAG-S-1021933-23</strain>
    </source>
</reference>
<sequence>MYLIIKKSKEFRKNIFSYKKSKEFRKNIFNYKKI</sequence>
<dbReference type="EMBL" id="MN740593">
    <property type="protein sequence ID" value="QHS77688.1"/>
    <property type="molecule type" value="Genomic_DNA"/>
</dbReference>
<proteinExistence type="predicted"/>
<dbReference type="AlphaFoldDB" id="A0A6C0AD97"/>
<protein>
    <submittedName>
        <fullName evidence="1">Uncharacterized protein</fullName>
    </submittedName>
</protein>